<evidence type="ECO:0000256" key="1">
    <source>
        <dbReference type="SAM" id="Phobius"/>
    </source>
</evidence>
<accession>A0A067BFJ6</accession>
<evidence type="ECO:0000313" key="3">
    <source>
        <dbReference type="Proteomes" id="UP000030745"/>
    </source>
</evidence>
<name>A0A067BFJ6_SAPPC</name>
<feature type="transmembrane region" description="Helical" evidence="1">
    <location>
        <begin position="59"/>
        <end position="83"/>
    </location>
</feature>
<keyword evidence="3" id="KW-1185">Reference proteome</keyword>
<dbReference type="AlphaFoldDB" id="A0A067BFJ6"/>
<feature type="transmembrane region" description="Helical" evidence="1">
    <location>
        <begin position="31"/>
        <end position="52"/>
    </location>
</feature>
<proteinExistence type="predicted"/>
<dbReference type="RefSeq" id="XP_012212375.1">
    <property type="nucleotide sequence ID" value="XM_012356985.1"/>
</dbReference>
<dbReference type="VEuPathDB" id="FungiDB:SPRG_17620"/>
<dbReference type="GeneID" id="24139152"/>
<protein>
    <submittedName>
        <fullName evidence="2">Uncharacterized protein</fullName>
    </submittedName>
</protein>
<feature type="transmembrane region" description="Helical" evidence="1">
    <location>
        <begin position="159"/>
        <end position="179"/>
    </location>
</feature>
<feature type="transmembrane region" description="Helical" evidence="1">
    <location>
        <begin position="191"/>
        <end position="212"/>
    </location>
</feature>
<dbReference type="KEGG" id="spar:SPRG_17620"/>
<feature type="transmembrane region" description="Helical" evidence="1">
    <location>
        <begin position="218"/>
        <end position="240"/>
    </location>
</feature>
<gene>
    <name evidence="2" type="ORF">SPRG_17620</name>
</gene>
<keyword evidence="1" id="KW-1133">Transmembrane helix</keyword>
<dbReference type="EMBL" id="KK583864">
    <property type="protein sequence ID" value="KDO16918.1"/>
    <property type="molecule type" value="Genomic_DNA"/>
</dbReference>
<dbReference type="Proteomes" id="UP000030745">
    <property type="component" value="Unassembled WGS sequence"/>
</dbReference>
<keyword evidence="1" id="KW-0812">Transmembrane</keyword>
<keyword evidence="1" id="KW-0472">Membrane</keyword>
<reference evidence="2 3" key="1">
    <citation type="journal article" date="2013" name="PLoS Genet.">
        <title>Distinctive expansion of potential virulence genes in the genome of the oomycete fish pathogen Saprolegnia parasitica.</title>
        <authorList>
            <person name="Jiang R.H."/>
            <person name="de Bruijn I."/>
            <person name="Haas B.J."/>
            <person name="Belmonte R."/>
            <person name="Lobach L."/>
            <person name="Christie J."/>
            <person name="van den Ackerveken G."/>
            <person name="Bottin A."/>
            <person name="Bulone V."/>
            <person name="Diaz-Moreno S.M."/>
            <person name="Dumas B."/>
            <person name="Fan L."/>
            <person name="Gaulin E."/>
            <person name="Govers F."/>
            <person name="Grenville-Briggs L.J."/>
            <person name="Horner N.R."/>
            <person name="Levin J.Z."/>
            <person name="Mammella M."/>
            <person name="Meijer H.J."/>
            <person name="Morris P."/>
            <person name="Nusbaum C."/>
            <person name="Oome S."/>
            <person name="Phillips A.J."/>
            <person name="van Rooyen D."/>
            <person name="Rzeszutek E."/>
            <person name="Saraiva M."/>
            <person name="Secombes C.J."/>
            <person name="Seidl M.F."/>
            <person name="Snel B."/>
            <person name="Stassen J.H."/>
            <person name="Sykes S."/>
            <person name="Tripathy S."/>
            <person name="van den Berg H."/>
            <person name="Vega-Arreguin J.C."/>
            <person name="Wawra S."/>
            <person name="Young S.K."/>
            <person name="Zeng Q."/>
            <person name="Dieguez-Uribeondo J."/>
            <person name="Russ C."/>
            <person name="Tyler B.M."/>
            <person name="van West P."/>
        </authorList>
    </citation>
    <scope>NUCLEOTIDE SEQUENCE [LARGE SCALE GENOMIC DNA]</scope>
    <source>
        <strain evidence="2 3">CBS 223.65</strain>
    </source>
</reference>
<evidence type="ECO:0000313" key="2">
    <source>
        <dbReference type="EMBL" id="KDO16918.1"/>
    </source>
</evidence>
<organism evidence="2 3">
    <name type="scientific">Saprolegnia parasitica (strain CBS 223.65)</name>
    <dbReference type="NCBI Taxonomy" id="695850"/>
    <lineage>
        <taxon>Eukaryota</taxon>
        <taxon>Sar</taxon>
        <taxon>Stramenopiles</taxon>
        <taxon>Oomycota</taxon>
        <taxon>Saprolegniomycetes</taxon>
        <taxon>Saprolegniales</taxon>
        <taxon>Saprolegniaceae</taxon>
        <taxon>Saprolegnia</taxon>
    </lineage>
</organism>
<sequence length="262" mass="29391">MRPRQPLLAIDPQARRHDGTNAGRLLLRDLFIWPFQWLTYATLLYSSAYVLLTLVAYLAAVLVVLLAACLVPYAVLSSLLSLFTQQSAPYWYPWRVLYACTRPLLIADVWLHNQFARRSQCIAGTYDLSRRHYSSCEDHPRFVVRMIEVDSPSALLMTWAYLLIARSVVGVMLGGLYVAAVANAMDDSISIVLAAVKWQWTSMCYFIIWGPNMSCDEHAVGCAGGFLLAMLTAVAPRSLVMTSFGRMTRFFSSETVLVLSDT</sequence>